<dbReference type="SUPFAM" id="SSF47413">
    <property type="entry name" value="lambda repressor-like DNA-binding domains"/>
    <property type="match status" value="1"/>
</dbReference>
<evidence type="ECO:0000313" key="2">
    <source>
        <dbReference type="Proteomes" id="UP000198281"/>
    </source>
</evidence>
<organism evidence="1 2">
    <name type="scientific">Edaphosphingomonas laterariae</name>
    <dbReference type="NCBI Taxonomy" id="861865"/>
    <lineage>
        <taxon>Bacteria</taxon>
        <taxon>Pseudomonadati</taxon>
        <taxon>Pseudomonadota</taxon>
        <taxon>Alphaproteobacteria</taxon>
        <taxon>Sphingomonadales</taxon>
        <taxon>Rhizorhabdaceae</taxon>
        <taxon>Edaphosphingomonas</taxon>
    </lineage>
</organism>
<dbReference type="CDD" id="cd00093">
    <property type="entry name" value="HTH_XRE"/>
    <property type="match status" value="1"/>
</dbReference>
<name>A0A239JIZ8_9SPHN</name>
<dbReference type="NCBIfam" id="TIGR02684">
    <property type="entry name" value="dnstrm_HI1420"/>
    <property type="match status" value="1"/>
</dbReference>
<dbReference type="GO" id="GO:0003677">
    <property type="term" value="F:DNA binding"/>
    <property type="evidence" value="ECO:0007669"/>
    <property type="project" value="InterPro"/>
</dbReference>
<gene>
    <name evidence="1" type="ORF">SAMN06295912_13527</name>
</gene>
<dbReference type="PANTHER" id="PTHR40275">
    <property type="entry name" value="SSL7038 PROTEIN"/>
    <property type="match status" value="1"/>
</dbReference>
<dbReference type="PANTHER" id="PTHR40275:SF1">
    <property type="entry name" value="SSL7038 PROTEIN"/>
    <property type="match status" value="1"/>
</dbReference>
<keyword evidence="2" id="KW-1185">Reference proteome</keyword>
<dbReference type="InterPro" id="IPR001387">
    <property type="entry name" value="Cro/C1-type_HTH"/>
</dbReference>
<dbReference type="Proteomes" id="UP000198281">
    <property type="component" value="Unassembled WGS sequence"/>
</dbReference>
<dbReference type="Gene3D" id="1.10.260.40">
    <property type="entry name" value="lambda repressor-like DNA-binding domains"/>
    <property type="match status" value="1"/>
</dbReference>
<dbReference type="OrthoDB" id="9798416at2"/>
<protein>
    <submittedName>
        <fullName evidence="1">Probable addiction module antidote protein</fullName>
    </submittedName>
</protein>
<dbReference type="EMBL" id="FZOS01000035">
    <property type="protein sequence ID" value="SNT05807.1"/>
    <property type="molecule type" value="Genomic_DNA"/>
</dbReference>
<dbReference type="AlphaFoldDB" id="A0A239JIZ8"/>
<sequence length="92" mass="9639">MVTTTRWDVAEHLDSEEAIAAYLDAAMEDGDPDLIKVAIADVARARGMTDIAQKAGITRAGLYKALGEHGNPSFATVLAVVKALGVRLSVAS</sequence>
<evidence type="ECO:0000313" key="1">
    <source>
        <dbReference type="EMBL" id="SNT05807.1"/>
    </source>
</evidence>
<accession>A0A239JIZ8</accession>
<dbReference type="RefSeq" id="WP_089221026.1">
    <property type="nucleotide sequence ID" value="NZ_FZOS01000035.1"/>
</dbReference>
<reference evidence="2" key="1">
    <citation type="submission" date="2017-06" db="EMBL/GenBank/DDBJ databases">
        <authorList>
            <person name="Varghese N."/>
            <person name="Submissions S."/>
        </authorList>
    </citation>
    <scope>NUCLEOTIDE SEQUENCE [LARGE SCALE GENOMIC DNA]</scope>
    <source>
        <strain evidence="2">LNB2</strain>
    </source>
</reference>
<proteinExistence type="predicted"/>
<dbReference type="InterPro" id="IPR014057">
    <property type="entry name" value="HI1420"/>
</dbReference>
<dbReference type="InterPro" id="IPR010982">
    <property type="entry name" value="Lambda_DNA-bd_dom_sf"/>
</dbReference>
<dbReference type="Pfam" id="PF21716">
    <property type="entry name" value="dnstrm_HI1420"/>
    <property type="match status" value="1"/>
</dbReference>